<gene>
    <name evidence="6" type="ORF">D0Z08_00560</name>
</gene>
<dbReference type="RefSeq" id="WP_118921627.1">
    <property type="nucleotide sequence ID" value="NZ_QXGH01000003.1"/>
</dbReference>
<dbReference type="GO" id="GO:0003700">
    <property type="term" value="F:DNA-binding transcription factor activity"/>
    <property type="evidence" value="ECO:0007669"/>
    <property type="project" value="TreeGrafter"/>
</dbReference>
<dbReference type="InterPro" id="IPR050109">
    <property type="entry name" value="HTH-type_TetR-like_transc_reg"/>
</dbReference>
<dbReference type="InterPro" id="IPR001647">
    <property type="entry name" value="HTH_TetR"/>
</dbReference>
<feature type="DNA-binding region" description="H-T-H motif" evidence="4">
    <location>
        <begin position="44"/>
        <end position="63"/>
    </location>
</feature>
<dbReference type="InterPro" id="IPR009057">
    <property type="entry name" value="Homeodomain-like_sf"/>
</dbReference>
<dbReference type="GO" id="GO:0000976">
    <property type="term" value="F:transcription cis-regulatory region binding"/>
    <property type="evidence" value="ECO:0007669"/>
    <property type="project" value="TreeGrafter"/>
</dbReference>
<evidence type="ECO:0000313" key="7">
    <source>
        <dbReference type="Proteomes" id="UP000283644"/>
    </source>
</evidence>
<reference evidence="6 7" key="1">
    <citation type="submission" date="2018-09" db="EMBL/GenBank/DDBJ databases">
        <title>Genome sequencing of Nocardioides immobilis CCTCC AB 2017083 for comparison to Nocardioides silvaticus.</title>
        <authorList>
            <person name="Li C."/>
            <person name="Wang G."/>
        </authorList>
    </citation>
    <scope>NUCLEOTIDE SEQUENCE [LARGE SCALE GENOMIC DNA]</scope>
    <source>
        <strain evidence="6 7">CCTCC AB 2017083</strain>
    </source>
</reference>
<keyword evidence="2 4" id="KW-0238">DNA-binding</keyword>
<dbReference type="Proteomes" id="UP000283644">
    <property type="component" value="Unassembled WGS sequence"/>
</dbReference>
<dbReference type="OrthoDB" id="4823039at2"/>
<dbReference type="PANTHER" id="PTHR30055:SF234">
    <property type="entry name" value="HTH-TYPE TRANSCRIPTIONAL REGULATOR BETI"/>
    <property type="match status" value="1"/>
</dbReference>
<sequence>MMTHVKTTRRYDSTGRRARAIRTRTAILDAAERQFLDDGYGTATIASIAQEAGTSVETIYKSFGSKSGLVREIYERGLEGRGDTRAYDRSDEMRDRESDPRTIMREWGRLTAEVASVVTPIRLLMRHLALTDPEIAAVLEIAEAERLARMRHHARFLKARGHLRKGVTASEATDILWICSSLEIYELLVMRRGWSVARFARYVGDFMITALL</sequence>
<keyword evidence="1" id="KW-0805">Transcription regulation</keyword>
<dbReference type="PROSITE" id="PS50977">
    <property type="entry name" value="HTH_TETR_2"/>
    <property type="match status" value="1"/>
</dbReference>
<feature type="domain" description="HTH tetR-type" evidence="5">
    <location>
        <begin position="21"/>
        <end position="81"/>
    </location>
</feature>
<dbReference type="SUPFAM" id="SSF46689">
    <property type="entry name" value="Homeodomain-like"/>
    <property type="match status" value="1"/>
</dbReference>
<evidence type="ECO:0000313" key="6">
    <source>
        <dbReference type="EMBL" id="RHW29110.1"/>
    </source>
</evidence>
<keyword evidence="3" id="KW-0804">Transcription</keyword>
<accession>A0A417Y8M0</accession>
<evidence type="ECO:0000256" key="1">
    <source>
        <dbReference type="ARBA" id="ARBA00023015"/>
    </source>
</evidence>
<keyword evidence="7" id="KW-1185">Reference proteome</keyword>
<dbReference type="AlphaFoldDB" id="A0A417Y8M0"/>
<dbReference type="Gene3D" id="1.10.357.10">
    <property type="entry name" value="Tetracycline Repressor, domain 2"/>
    <property type="match status" value="1"/>
</dbReference>
<dbReference type="EMBL" id="QXGH01000003">
    <property type="protein sequence ID" value="RHW29110.1"/>
    <property type="molecule type" value="Genomic_DNA"/>
</dbReference>
<evidence type="ECO:0000259" key="5">
    <source>
        <dbReference type="PROSITE" id="PS50977"/>
    </source>
</evidence>
<evidence type="ECO:0000256" key="2">
    <source>
        <dbReference type="ARBA" id="ARBA00023125"/>
    </source>
</evidence>
<organism evidence="6 7">
    <name type="scientific">Nocardioides immobilis</name>
    <dbReference type="NCBI Taxonomy" id="2049295"/>
    <lineage>
        <taxon>Bacteria</taxon>
        <taxon>Bacillati</taxon>
        <taxon>Actinomycetota</taxon>
        <taxon>Actinomycetes</taxon>
        <taxon>Propionibacteriales</taxon>
        <taxon>Nocardioidaceae</taxon>
        <taxon>Nocardioides</taxon>
    </lineage>
</organism>
<evidence type="ECO:0000256" key="3">
    <source>
        <dbReference type="ARBA" id="ARBA00023163"/>
    </source>
</evidence>
<protein>
    <submittedName>
        <fullName evidence="6">TetR/AcrR family transcriptional regulator</fullName>
    </submittedName>
</protein>
<evidence type="ECO:0000256" key="4">
    <source>
        <dbReference type="PROSITE-ProRule" id="PRU00335"/>
    </source>
</evidence>
<dbReference type="PRINTS" id="PR00455">
    <property type="entry name" value="HTHTETR"/>
</dbReference>
<proteinExistence type="predicted"/>
<comment type="caution">
    <text evidence="6">The sequence shown here is derived from an EMBL/GenBank/DDBJ whole genome shotgun (WGS) entry which is preliminary data.</text>
</comment>
<dbReference type="Pfam" id="PF00440">
    <property type="entry name" value="TetR_N"/>
    <property type="match status" value="1"/>
</dbReference>
<dbReference type="PANTHER" id="PTHR30055">
    <property type="entry name" value="HTH-TYPE TRANSCRIPTIONAL REGULATOR RUTR"/>
    <property type="match status" value="1"/>
</dbReference>
<name>A0A417Y8M0_9ACTN</name>